<proteinExistence type="predicted"/>
<protein>
    <submittedName>
        <fullName evidence="1">Uncharacterized protein</fullName>
    </submittedName>
</protein>
<evidence type="ECO:0000313" key="2">
    <source>
        <dbReference type="Proteomes" id="UP000271469"/>
    </source>
</evidence>
<dbReference type="AlphaFoldDB" id="A0A3G8JU38"/>
<keyword evidence="2" id="KW-1185">Reference proteome</keyword>
<sequence>MNGITIQAGVSPAVTTTPYAAELIEASFRRDRSWVQETHVRPMAGHLAVAAVALVGPASAAARAQQRFPVQIRSLRRS</sequence>
<evidence type="ECO:0000313" key="1">
    <source>
        <dbReference type="EMBL" id="AZG48587.1"/>
    </source>
</evidence>
<dbReference type="RefSeq" id="WP_124710769.1">
    <property type="nucleotide sequence ID" value="NZ_CP033972.1"/>
</dbReference>
<organism evidence="1 2">
    <name type="scientific">Gordonia insulae</name>
    <dbReference type="NCBI Taxonomy" id="2420509"/>
    <lineage>
        <taxon>Bacteria</taxon>
        <taxon>Bacillati</taxon>
        <taxon>Actinomycetota</taxon>
        <taxon>Actinomycetes</taxon>
        <taxon>Mycobacteriales</taxon>
        <taxon>Gordoniaceae</taxon>
        <taxon>Gordonia</taxon>
    </lineage>
</organism>
<dbReference type="KEGG" id="gom:D7316_05204"/>
<gene>
    <name evidence="1" type="ORF">D7316_05204</name>
</gene>
<dbReference type="Proteomes" id="UP000271469">
    <property type="component" value="Chromosome"/>
</dbReference>
<dbReference type="EMBL" id="CP033972">
    <property type="protein sequence ID" value="AZG48587.1"/>
    <property type="molecule type" value="Genomic_DNA"/>
</dbReference>
<name>A0A3G8JU38_9ACTN</name>
<accession>A0A3G8JU38</accession>
<reference evidence="1 2" key="1">
    <citation type="submission" date="2018-11" db="EMBL/GenBank/DDBJ databases">
        <title>Gordonia insulae sp. nov., isolated from an island soil.</title>
        <authorList>
            <person name="Kim Y.S."/>
            <person name="Kim S.B."/>
        </authorList>
    </citation>
    <scope>NUCLEOTIDE SEQUENCE [LARGE SCALE GENOMIC DNA]</scope>
    <source>
        <strain evidence="1 2">MMS17-SY073</strain>
    </source>
</reference>